<dbReference type="GO" id="GO:0016020">
    <property type="term" value="C:membrane"/>
    <property type="evidence" value="ECO:0007669"/>
    <property type="project" value="TreeGrafter"/>
</dbReference>
<feature type="domain" description="PKD/Chitinase" evidence="2">
    <location>
        <begin position="425"/>
        <end position="516"/>
    </location>
</feature>
<evidence type="ECO:0000259" key="2">
    <source>
        <dbReference type="SMART" id="SM00089"/>
    </source>
</evidence>
<feature type="domain" description="PKD/Chitinase" evidence="2">
    <location>
        <begin position="616"/>
        <end position="708"/>
    </location>
</feature>
<keyword evidence="1" id="KW-0472">Membrane</keyword>
<gene>
    <name evidence="3" type="ORF">NUZ5A_51036</name>
</gene>
<feature type="domain" description="PKD/Chitinase" evidence="2">
    <location>
        <begin position="329"/>
        <end position="420"/>
    </location>
</feature>
<accession>A0A812EYS2</accession>
<dbReference type="AlphaFoldDB" id="A0A812EYS2"/>
<feature type="domain" description="PKD/Chitinase" evidence="2">
    <location>
        <begin position="42"/>
        <end position="132"/>
    </location>
</feature>
<dbReference type="EMBL" id="CAJNAQ010000005">
    <property type="protein sequence ID" value="CAE6500632.1"/>
    <property type="molecule type" value="Genomic_DNA"/>
</dbReference>
<feature type="transmembrane region" description="Helical" evidence="1">
    <location>
        <begin position="21"/>
        <end position="41"/>
    </location>
</feature>
<reference evidence="3" key="1">
    <citation type="submission" date="2021-02" db="EMBL/GenBank/DDBJ databases">
        <authorList>
            <person name="Han P."/>
        </authorList>
    </citation>
    <scope>NUCLEOTIDE SEQUENCE</scope>
    <source>
        <strain evidence="3">Candidatus Nitrosotenuis uzonensis 5A</strain>
    </source>
</reference>
<dbReference type="Pfam" id="PF22352">
    <property type="entry name" value="K319L-like_PKD"/>
    <property type="match status" value="6"/>
</dbReference>
<keyword evidence="1" id="KW-1133">Transmembrane helix</keyword>
<dbReference type="InterPro" id="IPR022409">
    <property type="entry name" value="PKD/Chitinase_dom"/>
</dbReference>
<evidence type="ECO:0000256" key="1">
    <source>
        <dbReference type="SAM" id="Phobius"/>
    </source>
</evidence>
<name>A0A812EYS2_9ARCH</name>
<dbReference type="Gene3D" id="2.60.40.10">
    <property type="entry name" value="Immunoglobulins"/>
    <property type="match status" value="7"/>
</dbReference>
<dbReference type="InterPro" id="IPR029865">
    <property type="entry name" value="KIAA0319-like"/>
</dbReference>
<keyword evidence="1" id="KW-0812">Transmembrane</keyword>
<feature type="domain" description="PKD/Chitinase" evidence="2">
    <location>
        <begin position="137"/>
        <end position="324"/>
    </location>
</feature>
<dbReference type="PANTHER" id="PTHR46182:SF2">
    <property type="entry name" value="FI19480P1"/>
    <property type="match status" value="1"/>
</dbReference>
<evidence type="ECO:0000313" key="3">
    <source>
        <dbReference type="EMBL" id="CAE6500632.1"/>
    </source>
</evidence>
<dbReference type="InterPro" id="IPR013783">
    <property type="entry name" value="Ig-like_fold"/>
</dbReference>
<evidence type="ECO:0000313" key="4">
    <source>
        <dbReference type="Proteomes" id="UP000655759"/>
    </source>
</evidence>
<comment type="caution">
    <text evidence="3">The sequence shown here is derived from an EMBL/GenBank/DDBJ whole genome shotgun (WGS) entry which is preliminary data.</text>
</comment>
<dbReference type="InterPro" id="IPR035986">
    <property type="entry name" value="PKD_dom_sf"/>
</dbReference>
<proteinExistence type="predicted"/>
<dbReference type="PANTHER" id="PTHR46182">
    <property type="entry name" value="FI19480P1"/>
    <property type="match status" value="1"/>
</dbReference>
<sequence>MSQIERKLLISVIFNVETLQLKFYTILLSVIVFSAVMPMAFAATVTQNIVKSGDYVTLTGEGIDPDEDSLTIEWKQTGGEAVKLSSTTDPEPSFVAPEVENGKVKILTFELRVTDPYGGTDTDIIKITVMPRNQPPTADAGPDQSVEKGDEVTLQGDGFDPDGDPLIYHWSQIDGPIVDLDDPNSQTPTFDTSTITRSTATLRFQLTVADGFGGIARDAVVIKMTAGKPTLITASAGPDQTVNEGSNVQLSGSCNDKLNRETQLSWSQTLGPFVLLSSTSDADPTFVAPEIPNGSIIPTAFRLTCYVEGGGSATDIVIVRVKPINDDPSADAGPDKNTLPRRLVYLTGSGSDPDGDILKYSWKQTKGTTVELINENRPELRILAPEVSGGASTSLEFELTVTDPYGGSDSDKVTVSVMSDNVRASADAGVDQVVDEQTEVTLSGSGSDPDSDVLTYSWKQIGGEAVELSAVDQPQPTFTAPVVANGKVKVLVFELRVADENGYPSKDTVKVTVLPVNTPPTVDAGSGQEVDFGAIVVLSGSAFDEDDDPLTFLWNQVSGPSVTMSTNTELQTSFTAPKVAVTTQLTFQLIANDGQADSEPSTVTITVKGEETKAISANAGPDQTVEEHSTVTLSGSGKDPLRHKLSYSWKQITGETVTLSSTTLAKPSFEAPEVANGQKKILTFELTVTDPSTGRTAKDMVTVTVTPINGDPTAIAKVKSVREPI</sequence>
<organism evidence="3 4">
    <name type="scientific">Candidatus Nitrosotenuis uzonensis</name>
    <dbReference type="NCBI Taxonomy" id="1407055"/>
    <lineage>
        <taxon>Archaea</taxon>
        <taxon>Nitrososphaerota</taxon>
        <taxon>Candidatus Nitrosotenuis</taxon>
    </lineage>
</organism>
<feature type="domain" description="PKD/Chitinase" evidence="2">
    <location>
        <begin position="521"/>
        <end position="608"/>
    </location>
</feature>
<dbReference type="SMART" id="SM00089">
    <property type="entry name" value="PKD"/>
    <property type="match status" value="6"/>
</dbReference>
<dbReference type="SUPFAM" id="SSF49299">
    <property type="entry name" value="PKD domain"/>
    <property type="match status" value="1"/>
</dbReference>
<protein>
    <recommendedName>
        <fullName evidence="2">PKD/Chitinase domain-containing protein</fullName>
    </recommendedName>
</protein>
<dbReference type="Proteomes" id="UP000655759">
    <property type="component" value="Unassembled WGS sequence"/>
</dbReference>
<dbReference type="GO" id="GO:0031410">
    <property type="term" value="C:cytoplasmic vesicle"/>
    <property type="evidence" value="ECO:0007669"/>
    <property type="project" value="TreeGrafter"/>
</dbReference>